<name>A0A6V7H1F8_9HYME</name>
<gene>
    <name evidence="2" type="ORF">MHI_LOCUS304469</name>
</gene>
<evidence type="ECO:0000256" key="1">
    <source>
        <dbReference type="SAM" id="Phobius"/>
    </source>
</evidence>
<dbReference type="AlphaFoldDB" id="A0A6V7H1F8"/>
<accession>A0A6V7H1F8</accession>
<dbReference type="Proteomes" id="UP000752696">
    <property type="component" value="Unassembled WGS sequence"/>
</dbReference>
<keyword evidence="1" id="KW-0472">Membrane</keyword>
<dbReference type="OrthoDB" id="10364203at2759"/>
<reference evidence="2" key="1">
    <citation type="submission" date="2020-07" db="EMBL/GenBank/DDBJ databases">
        <authorList>
            <person name="Nazaruddin N."/>
        </authorList>
    </citation>
    <scope>NUCLEOTIDE SEQUENCE</scope>
</reference>
<keyword evidence="1" id="KW-0812">Transmembrane</keyword>
<keyword evidence="1" id="KW-1133">Transmembrane helix</keyword>
<evidence type="ECO:0000313" key="2">
    <source>
        <dbReference type="EMBL" id="CAD1472536.1"/>
    </source>
</evidence>
<organism evidence="2 3">
    <name type="scientific">Heterotrigona itama</name>
    <dbReference type="NCBI Taxonomy" id="395501"/>
    <lineage>
        <taxon>Eukaryota</taxon>
        <taxon>Metazoa</taxon>
        <taxon>Ecdysozoa</taxon>
        <taxon>Arthropoda</taxon>
        <taxon>Hexapoda</taxon>
        <taxon>Insecta</taxon>
        <taxon>Pterygota</taxon>
        <taxon>Neoptera</taxon>
        <taxon>Endopterygota</taxon>
        <taxon>Hymenoptera</taxon>
        <taxon>Apocrita</taxon>
        <taxon>Aculeata</taxon>
        <taxon>Apoidea</taxon>
        <taxon>Anthophila</taxon>
        <taxon>Apidae</taxon>
        <taxon>Heterotrigona</taxon>
    </lineage>
</organism>
<feature type="transmembrane region" description="Helical" evidence="1">
    <location>
        <begin position="31"/>
        <end position="50"/>
    </location>
</feature>
<evidence type="ECO:0000313" key="3">
    <source>
        <dbReference type="Proteomes" id="UP000752696"/>
    </source>
</evidence>
<dbReference type="EMBL" id="CAJDYZ010005492">
    <property type="protein sequence ID" value="CAD1472536.1"/>
    <property type="molecule type" value="Genomic_DNA"/>
</dbReference>
<proteinExistence type="predicted"/>
<comment type="caution">
    <text evidence="2">The sequence shown here is derived from an EMBL/GenBank/DDBJ whole genome shotgun (WGS) entry which is preliminary data.</text>
</comment>
<sequence>MDFIGYKHYRLLKFCFFATGLTPYKPTLLSVLHITIVCLILLLGQTFSIIEEWLKDIKRDWNHIQDIEEFKILKTHIAMANRYINIYLSKK</sequence>
<keyword evidence="3" id="KW-1185">Reference proteome</keyword>
<protein>
    <submittedName>
        <fullName evidence="2">Uncharacterized protein</fullName>
    </submittedName>
</protein>